<dbReference type="EMBL" id="AOHZ01000009">
    <property type="protein sequence ID" value="ELY61920.1"/>
    <property type="molecule type" value="Genomic_DNA"/>
</dbReference>
<feature type="transmembrane region" description="Helical" evidence="1">
    <location>
        <begin position="126"/>
        <end position="152"/>
    </location>
</feature>
<proteinExistence type="predicted"/>
<protein>
    <submittedName>
        <fullName evidence="2">Uncharacterized protein</fullName>
    </submittedName>
</protein>
<dbReference type="Proteomes" id="UP000011602">
    <property type="component" value="Unassembled WGS sequence"/>
</dbReference>
<keyword evidence="1" id="KW-0812">Transmembrane</keyword>
<name>L9XJM0_9EURY</name>
<dbReference type="STRING" id="1227499.C493_01530"/>
<keyword evidence="3" id="KW-1185">Reference proteome</keyword>
<feature type="transmembrane region" description="Helical" evidence="1">
    <location>
        <begin position="95"/>
        <end position="114"/>
    </location>
</feature>
<reference evidence="2 3" key="1">
    <citation type="journal article" date="2014" name="PLoS Genet.">
        <title>Phylogenetically driven sequencing of extremely halophilic archaea reveals strategies for static and dynamic osmo-response.</title>
        <authorList>
            <person name="Becker E.A."/>
            <person name="Seitzer P.M."/>
            <person name="Tritt A."/>
            <person name="Larsen D."/>
            <person name="Krusor M."/>
            <person name="Yao A.I."/>
            <person name="Wu D."/>
            <person name="Madern D."/>
            <person name="Eisen J.A."/>
            <person name="Darling A.E."/>
            <person name="Facciotti M.T."/>
        </authorList>
    </citation>
    <scope>NUCLEOTIDE SEQUENCE [LARGE SCALE GENOMIC DNA]</scope>
    <source>
        <strain evidence="2 3">JCM 12255</strain>
    </source>
</reference>
<evidence type="ECO:0000313" key="2">
    <source>
        <dbReference type="EMBL" id="ELY61920.1"/>
    </source>
</evidence>
<keyword evidence="1" id="KW-1133">Transmembrane helix</keyword>
<evidence type="ECO:0000313" key="3">
    <source>
        <dbReference type="Proteomes" id="UP000011602"/>
    </source>
</evidence>
<evidence type="ECO:0000256" key="1">
    <source>
        <dbReference type="SAM" id="Phobius"/>
    </source>
</evidence>
<accession>L9XJM0</accession>
<feature type="transmembrane region" description="Helical" evidence="1">
    <location>
        <begin position="61"/>
        <end position="83"/>
    </location>
</feature>
<sequence>MNAPFEPAAPPRLRESISILVVRADDVSPSWIRQITGSERIPVRAGYARGEYPTMQYPRDALIKGGLAAVGFLLFTGVVTGLVPTPLFERMVPRTPLDFAFLFLTALLAGAYVAQRATLADCGGDGCAYGGAVGGFLAVACPHCNAVLVALFSSSWLATYVDPLRPLLGVLAIALFAGIIYRRR</sequence>
<comment type="caution">
    <text evidence="2">The sequence shown here is derived from an EMBL/GenBank/DDBJ whole genome shotgun (WGS) entry which is preliminary data.</text>
</comment>
<organism evidence="2 3">
    <name type="scientific">Natronolimnohabitans innermongolicus JCM 12255</name>
    <dbReference type="NCBI Taxonomy" id="1227499"/>
    <lineage>
        <taxon>Archaea</taxon>
        <taxon>Methanobacteriati</taxon>
        <taxon>Methanobacteriota</taxon>
        <taxon>Stenosarchaea group</taxon>
        <taxon>Halobacteria</taxon>
        <taxon>Halobacteriales</taxon>
        <taxon>Natrialbaceae</taxon>
        <taxon>Natronolimnohabitans</taxon>
    </lineage>
</organism>
<feature type="transmembrane region" description="Helical" evidence="1">
    <location>
        <begin position="164"/>
        <end position="181"/>
    </location>
</feature>
<dbReference type="AlphaFoldDB" id="L9XJM0"/>
<keyword evidence="1" id="KW-0472">Membrane</keyword>
<dbReference type="eggNOG" id="arCOG10796">
    <property type="taxonomic scope" value="Archaea"/>
</dbReference>
<gene>
    <name evidence="2" type="ORF">C493_01530</name>
</gene>